<keyword evidence="2" id="KW-1185">Reference proteome</keyword>
<evidence type="ECO:0008006" key="3">
    <source>
        <dbReference type="Google" id="ProtNLM"/>
    </source>
</evidence>
<organism evidence="1 2">
    <name type="scientific">Streptomyces flavochromogenes</name>
    <dbReference type="NCBI Taxonomy" id="68199"/>
    <lineage>
        <taxon>Bacteria</taxon>
        <taxon>Bacillati</taxon>
        <taxon>Actinomycetota</taxon>
        <taxon>Actinomycetes</taxon>
        <taxon>Kitasatosporales</taxon>
        <taxon>Streptomycetaceae</taxon>
        <taxon>Streptomyces</taxon>
    </lineage>
</organism>
<evidence type="ECO:0000313" key="1">
    <source>
        <dbReference type="EMBL" id="MFF5920177.1"/>
    </source>
</evidence>
<accession>A0ABW6XRP1</accession>
<comment type="caution">
    <text evidence="1">The sequence shown here is derived from an EMBL/GenBank/DDBJ whole genome shotgun (WGS) entry which is preliminary data.</text>
</comment>
<proteinExistence type="predicted"/>
<dbReference type="Gene3D" id="1.10.12.10">
    <property type="entry name" value="Lyase 2-enoyl-coa Hydratase, Chain A, domain 2"/>
    <property type="match status" value="1"/>
</dbReference>
<reference evidence="1 2" key="1">
    <citation type="submission" date="2024-10" db="EMBL/GenBank/DDBJ databases">
        <title>The Natural Products Discovery Center: Release of the First 8490 Sequenced Strains for Exploring Actinobacteria Biosynthetic Diversity.</title>
        <authorList>
            <person name="Kalkreuter E."/>
            <person name="Kautsar S.A."/>
            <person name="Yang D."/>
            <person name="Bader C.D."/>
            <person name="Teijaro C.N."/>
            <person name="Fluegel L."/>
            <person name="Davis C.M."/>
            <person name="Simpson J.R."/>
            <person name="Lauterbach L."/>
            <person name="Steele A.D."/>
            <person name="Gui C."/>
            <person name="Meng S."/>
            <person name="Li G."/>
            <person name="Viehrig K."/>
            <person name="Ye F."/>
            <person name="Su P."/>
            <person name="Kiefer A.F."/>
            <person name="Nichols A."/>
            <person name="Cepeda A.J."/>
            <person name="Yan W."/>
            <person name="Fan B."/>
            <person name="Jiang Y."/>
            <person name="Adhikari A."/>
            <person name="Zheng C.-J."/>
            <person name="Schuster L."/>
            <person name="Cowan T.M."/>
            <person name="Smanski M.J."/>
            <person name="Chevrette M.G."/>
            <person name="De Carvalho L.P.S."/>
            <person name="Shen B."/>
        </authorList>
    </citation>
    <scope>NUCLEOTIDE SEQUENCE [LARGE SCALE GENOMIC DNA]</scope>
    <source>
        <strain evidence="1 2">NPDC012605</strain>
    </source>
</reference>
<sequence>MTVRNATLEHPEDAHRVKSLAMFYSSIGDGREGVAAFREKRSPRFTLRASTMPPFYDGRLDAPAS</sequence>
<protein>
    <recommendedName>
        <fullName evidence="3">Enoyl-CoA hydratase</fullName>
    </recommendedName>
</protein>
<dbReference type="InterPro" id="IPR014748">
    <property type="entry name" value="Enoyl-CoA_hydra_C"/>
</dbReference>
<dbReference type="Proteomes" id="UP001602370">
    <property type="component" value="Unassembled WGS sequence"/>
</dbReference>
<name>A0ABW6XRP1_9ACTN</name>
<dbReference type="RefSeq" id="WP_030316630.1">
    <property type="nucleotide sequence ID" value="NZ_JBIBDZ010000004.1"/>
</dbReference>
<gene>
    <name evidence="1" type="ORF">ACFY8C_17835</name>
</gene>
<dbReference type="EMBL" id="JBIBDZ010000004">
    <property type="protein sequence ID" value="MFF5920177.1"/>
    <property type="molecule type" value="Genomic_DNA"/>
</dbReference>
<evidence type="ECO:0000313" key="2">
    <source>
        <dbReference type="Proteomes" id="UP001602370"/>
    </source>
</evidence>